<comment type="pathway">
    <text evidence="2">Porphyrin-containing compound metabolism.</text>
</comment>
<name>F0QUR4_VULM7</name>
<evidence type="ECO:0000256" key="5">
    <source>
        <dbReference type="ARBA" id="ARBA00048470"/>
    </source>
</evidence>
<dbReference type="KEGG" id="vmo:VMUT_0514"/>
<proteinExistence type="inferred from homology"/>
<reference evidence="8 9" key="1">
    <citation type="journal article" date="2011" name="J. Bacteriol.">
        <title>Complete genome sequence of 'Vulcanisaeta moutnovskia' strain 768-28, a novel member of the hyperthermophilic crenarchaeal genus vulcanisaeta.</title>
        <authorList>
            <person name="Gumerov V.M."/>
            <person name="Mardanov A.V."/>
            <person name="Beletsky A.V."/>
            <person name="Prokofeva M.I."/>
            <person name="Bonch-Osmolovskaya E.A."/>
            <person name="Ravin N.V."/>
            <person name="Skryabin K.G."/>
        </authorList>
    </citation>
    <scope>NUCLEOTIDE SEQUENCE [LARGE SCALE GENOMIC DNA]</scope>
    <source>
        <strain evidence="8 9">768-28</strain>
    </source>
</reference>
<gene>
    <name evidence="8" type="ordered locus">VMUT_0514</name>
</gene>
<evidence type="ECO:0000256" key="2">
    <source>
        <dbReference type="ARBA" id="ARBA00023444"/>
    </source>
</evidence>
<evidence type="ECO:0000259" key="6">
    <source>
        <dbReference type="Pfam" id="PF17805"/>
    </source>
</evidence>
<evidence type="ECO:0000313" key="9">
    <source>
        <dbReference type="Proteomes" id="UP000007485"/>
    </source>
</evidence>
<evidence type="ECO:0000256" key="4">
    <source>
        <dbReference type="ARBA" id="ARBA00023471"/>
    </source>
</evidence>
<dbReference type="RefSeq" id="WP_013603888.1">
    <property type="nucleotide sequence ID" value="NC_015151.1"/>
</dbReference>
<organism evidence="8 9">
    <name type="scientific">Vulcanisaeta moutnovskia (strain 768-28)</name>
    <dbReference type="NCBI Taxonomy" id="985053"/>
    <lineage>
        <taxon>Archaea</taxon>
        <taxon>Thermoproteota</taxon>
        <taxon>Thermoprotei</taxon>
        <taxon>Thermoproteales</taxon>
        <taxon>Thermoproteaceae</taxon>
        <taxon>Vulcanisaeta</taxon>
    </lineage>
</organism>
<comment type="catalytic activity">
    <reaction evidence="5">
        <text>siroheme + 2 H(+) = 12,18-didecarboxysiroheme + 2 CO2</text>
        <dbReference type="Rhea" id="RHEA:19093"/>
        <dbReference type="ChEBI" id="CHEBI:15378"/>
        <dbReference type="ChEBI" id="CHEBI:16526"/>
        <dbReference type="ChEBI" id="CHEBI:60052"/>
        <dbReference type="ChEBI" id="CHEBI:140497"/>
        <dbReference type="EC" id="4.1.1.111"/>
    </reaction>
</comment>
<sequence>MELDTKLRSLLMELQYSFPIVKRPFLKIANRLNEDEDWVLEKTRDLFRNSVIKRIGALVNYRSRGLVSALVGVNVPSDLINDVAKAINSDAQVSHNFVREHPRYNVWFVTKARSREELIMKVSNTLSKFSINDFVILTALRTYKIDVKFDLMSGVSRTKSMVLPLNVPSIESAGLSMEFFRRLRSINIVREPFNEIASLAGTSVDELGNLLDNLMRIGVIRDFYAALDSDRVGFRENAMVVFKATPETCERTALIEETTHVVLREVTLGSWPYNCYFMIHGINRNVLEDAIGDIMRRLGVNEYETLYSTRNLLPEMPRRLELTSM</sequence>
<evidence type="ECO:0000256" key="1">
    <source>
        <dbReference type="ARBA" id="ARBA00023239"/>
    </source>
</evidence>
<dbReference type="InterPro" id="IPR050684">
    <property type="entry name" value="HTH-Siroheme_Decarb"/>
</dbReference>
<keyword evidence="1" id="KW-0456">Lyase</keyword>
<feature type="domain" description="Siroheme decarboxylase AsnC-like ligand binding" evidence="6">
    <location>
        <begin position="231"/>
        <end position="312"/>
    </location>
</feature>
<dbReference type="Pfam" id="PF22451">
    <property type="entry name" value="NirdL-like_HTH"/>
    <property type="match status" value="1"/>
</dbReference>
<dbReference type="STRING" id="985053.VMUT_0514"/>
<dbReference type="GO" id="GO:0016829">
    <property type="term" value="F:lyase activity"/>
    <property type="evidence" value="ECO:0007669"/>
    <property type="project" value="UniProtKB-KW"/>
</dbReference>
<accession>F0QUR4</accession>
<dbReference type="HOGENOM" id="CLU_049427_1_0_2"/>
<dbReference type="Gene3D" id="3.30.70.3460">
    <property type="match status" value="2"/>
</dbReference>
<dbReference type="PANTHER" id="PTHR43413">
    <property type="entry name" value="TRANSCRIPTIONAL REGULATOR, ASNC FAMILY"/>
    <property type="match status" value="1"/>
</dbReference>
<comment type="similarity">
    <text evidence="3">Belongs to the Ahb/Nir family.</text>
</comment>
<feature type="domain" description="Siroheme decarboxylase NirL-like HTH" evidence="7">
    <location>
        <begin position="8"/>
        <end position="52"/>
    </location>
</feature>
<dbReference type="PANTHER" id="PTHR43413:SF1">
    <property type="entry name" value="SIROHEME DECARBOXYLASE NIRL SUBUNIT"/>
    <property type="match status" value="1"/>
</dbReference>
<dbReference type="AlphaFoldDB" id="F0QUR4"/>
<evidence type="ECO:0000259" key="7">
    <source>
        <dbReference type="Pfam" id="PF22451"/>
    </source>
</evidence>
<dbReference type="GeneID" id="10288166"/>
<dbReference type="InterPro" id="IPR053953">
    <property type="entry name" value="NirdL-like_HTH"/>
</dbReference>
<feature type="domain" description="Siroheme decarboxylase AsnC-like ligand binding" evidence="6">
    <location>
        <begin position="65"/>
        <end position="144"/>
    </location>
</feature>
<keyword evidence="9" id="KW-1185">Reference proteome</keyword>
<dbReference type="EMBL" id="CP002529">
    <property type="protein sequence ID" value="ADY00725.1"/>
    <property type="molecule type" value="Genomic_DNA"/>
</dbReference>
<dbReference type="OrthoDB" id="145939at2157"/>
<dbReference type="Proteomes" id="UP000007485">
    <property type="component" value="Chromosome"/>
</dbReference>
<evidence type="ECO:0000256" key="3">
    <source>
        <dbReference type="ARBA" id="ARBA00023457"/>
    </source>
</evidence>
<dbReference type="EC" id="4.1.1.111" evidence="4"/>
<protein>
    <recommendedName>
        <fullName evidence="4">siroheme decarboxylase</fullName>
        <ecNumber evidence="4">4.1.1.111</ecNumber>
    </recommendedName>
</protein>
<dbReference type="InterPro" id="IPR040523">
    <property type="entry name" value="AsnC_trans_reg2"/>
</dbReference>
<dbReference type="Pfam" id="PF17805">
    <property type="entry name" value="AsnC_trans_reg2"/>
    <property type="match status" value="2"/>
</dbReference>
<dbReference type="eggNOG" id="arCOG01628">
    <property type="taxonomic scope" value="Archaea"/>
</dbReference>
<evidence type="ECO:0000313" key="8">
    <source>
        <dbReference type="EMBL" id="ADY00725.1"/>
    </source>
</evidence>